<protein>
    <submittedName>
        <fullName evidence="1">Uncharacterized protein</fullName>
    </submittedName>
</protein>
<gene>
    <name evidence="1" type="ORF">LCGC14_0777980</name>
</gene>
<dbReference type="AlphaFoldDB" id="A0A0F9SG99"/>
<comment type="caution">
    <text evidence="1">The sequence shown here is derived from an EMBL/GenBank/DDBJ whole genome shotgun (WGS) entry which is preliminary data.</text>
</comment>
<evidence type="ECO:0000313" key="1">
    <source>
        <dbReference type="EMBL" id="KKN36021.1"/>
    </source>
</evidence>
<dbReference type="EMBL" id="LAZR01001994">
    <property type="protein sequence ID" value="KKN36021.1"/>
    <property type="molecule type" value="Genomic_DNA"/>
</dbReference>
<sequence>MELIIVNSREYRDRFAARLVEKGYEKTEAWNAMIAWEEATSSLANTEAGPEYEADECFIYWKEHEPTF</sequence>
<accession>A0A0F9SG99</accession>
<organism evidence="1">
    <name type="scientific">marine sediment metagenome</name>
    <dbReference type="NCBI Taxonomy" id="412755"/>
    <lineage>
        <taxon>unclassified sequences</taxon>
        <taxon>metagenomes</taxon>
        <taxon>ecological metagenomes</taxon>
    </lineage>
</organism>
<proteinExistence type="predicted"/>
<reference evidence="1" key="1">
    <citation type="journal article" date="2015" name="Nature">
        <title>Complex archaea that bridge the gap between prokaryotes and eukaryotes.</title>
        <authorList>
            <person name="Spang A."/>
            <person name="Saw J.H."/>
            <person name="Jorgensen S.L."/>
            <person name="Zaremba-Niedzwiedzka K."/>
            <person name="Martijn J."/>
            <person name="Lind A.E."/>
            <person name="van Eijk R."/>
            <person name="Schleper C."/>
            <person name="Guy L."/>
            <person name="Ettema T.J."/>
        </authorList>
    </citation>
    <scope>NUCLEOTIDE SEQUENCE</scope>
</reference>
<name>A0A0F9SG99_9ZZZZ</name>